<dbReference type="InterPro" id="IPR052518">
    <property type="entry name" value="CHR_Transporter"/>
</dbReference>
<dbReference type="PIRSF" id="PIRSF004810">
    <property type="entry name" value="ChrA"/>
    <property type="match status" value="1"/>
</dbReference>
<proteinExistence type="inferred from homology"/>
<comment type="subcellular location">
    <subcellularLocation>
        <location evidence="1">Cell membrane</location>
        <topology evidence="1">Multi-pass membrane protein</topology>
    </subcellularLocation>
</comment>
<accession>A0A1F7RUC9</accession>
<evidence type="ECO:0000256" key="2">
    <source>
        <dbReference type="ARBA" id="ARBA00005262"/>
    </source>
</evidence>
<evidence type="ECO:0000256" key="1">
    <source>
        <dbReference type="ARBA" id="ARBA00004651"/>
    </source>
</evidence>
<feature type="transmembrane region" description="Helical" evidence="7">
    <location>
        <begin position="117"/>
        <end position="137"/>
    </location>
</feature>
<dbReference type="PANTHER" id="PTHR43663">
    <property type="entry name" value="CHROMATE TRANSPORT PROTEIN-RELATED"/>
    <property type="match status" value="1"/>
</dbReference>
<evidence type="ECO:0008006" key="10">
    <source>
        <dbReference type="Google" id="ProtNLM"/>
    </source>
</evidence>
<comment type="caution">
    <text evidence="8">The sequence shown here is derived from an EMBL/GenBank/DDBJ whole genome shotgun (WGS) entry which is preliminary data.</text>
</comment>
<feature type="transmembrane region" description="Helical" evidence="7">
    <location>
        <begin position="332"/>
        <end position="355"/>
    </location>
</feature>
<dbReference type="Pfam" id="PF02417">
    <property type="entry name" value="Chromate_transp"/>
    <property type="match status" value="2"/>
</dbReference>
<feature type="transmembrane region" description="Helical" evidence="7">
    <location>
        <begin position="80"/>
        <end position="105"/>
    </location>
</feature>
<dbReference type="EMBL" id="MGDF01000108">
    <property type="protein sequence ID" value="OGL45132.1"/>
    <property type="molecule type" value="Genomic_DNA"/>
</dbReference>
<sequence>MDEPIERNVSLKEIFFSFLKLGATAYGGPAMVANIKDMAVKDKGWLSEQEFLEGVALCQVIPGAIAFQAASYAGFKLRGIRGAIIAAFAFTFPAFLLMLILSSAYFRFGEIDFVEKIFMVLRAIVVGIIINATFNIGKSTINGWKGLVLSFLAFWLFFYKINILWVIFISAIFGILFYYSKNSLNKREAQILLERDGNKRRKLLLSGLTIIGFMLISFLFWTVSYISPVTSKLCFTLMKIDALAFGGGYTSLPLIQAEVVHRYGWLTTQEFIDGIAMGQITPGPVVITATFIGYKVYKIVGAILATIAMFIPSITILVFLSLQYERFKRFKFFQPMVNGILASFVGMLGMMIYHFGKEAVSDFKTLIIAITSAILIYCNVKLIYIIGGGVVVSLLFFKM</sequence>
<name>A0A1F7RUC9_9BACT</name>
<feature type="transmembrane region" description="Helical" evidence="7">
    <location>
        <begin position="14"/>
        <end position="33"/>
    </location>
</feature>
<keyword evidence="3" id="KW-1003">Cell membrane</keyword>
<dbReference type="PANTHER" id="PTHR43663:SF1">
    <property type="entry name" value="CHROMATE TRANSPORTER"/>
    <property type="match status" value="1"/>
</dbReference>
<evidence type="ECO:0000256" key="6">
    <source>
        <dbReference type="ARBA" id="ARBA00023136"/>
    </source>
</evidence>
<dbReference type="GO" id="GO:0005886">
    <property type="term" value="C:plasma membrane"/>
    <property type="evidence" value="ECO:0007669"/>
    <property type="project" value="UniProtKB-SubCell"/>
</dbReference>
<organism evidence="8 9">
    <name type="scientific">Candidatus Schekmanbacteria bacterium RBG_16_38_11</name>
    <dbReference type="NCBI Taxonomy" id="1817880"/>
    <lineage>
        <taxon>Bacteria</taxon>
        <taxon>Candidatus Schekmaniibacteriota</taxon>
    </lineage>
</organism>
<dbReference type="NCBIfam" id="TIGR00937">
    <property type="entry name" value="2A51"/>
    <property type="match status" value="1"/>
</dbReference>
<evidence type="ECO:0000256" key="4">
    <source>
        <dbReference type="ARBA" id="ARBA00022692"/>
    </source>
</evidence>
<keyword evidence="5 7" id="KW-1133">Transmembrane helix</keyword>
<keyword evidence="4 7" id="KW-0812">Transmembrane</keyword>
<dbReference type="AlphaFoldDB" id="A0A1F7RUC9"/>
<feature type="transmembrane region" description="Helical" evidence="7">
    <location>
        <begin position="299"/>
        <end position="320"/>
    </location>
</feature>
<dbReference type="InterPro" id="IPR014047">
    <property type="entry name" value="Chr_Tranpt_l_chain"/>
</dbReference>
<feature type="transmembrane region" description="Helical" evidence="7">
    <location>
        <begin position="367"/>
        <end position="397"/>
    </location>
</feature>
<gene>
    <name evidence="8" type="ORF">A2149_05525</name>
</gene>
<keyword evidence="6 7" id="KW-0472">Membrane</keyword>
<feature type="transmembrane region" description="Helical" evidence="7">
    <location>
        <begin position="157"/>
        <end position="179"/>
    </location>
</feature>
<dbReference type="Proteomes" id="UP000178435">
    <property type="component" value="Unassembled WGS sequence"/>
</dbReference>
<evidence type="ECO:0000313" key="9">
    <source>
        <dbReference type="Proteomes" id="UP000178435"/>
    </source>
</evidence>
<dbReference type="InterPro" id="IPR003370">
    <property type="entry name" value="Chromate_transpt"/>
</dbReference>
<dbReference type="GO" id="GO:0015109">
    <property type="term" value="F:chromate transmembrane transporter activity"/>
    <property type="evidence" value="ECO:0007669"/>
    <property type="project" value="InterPro"/>
</dbReference>
<evidence type="ECO:0000256" key="3">
    <source>
        <dbReference type="ARBA" id="ARBA00022475"/>
    </source>
</evidence>
<comment type="similarity">
    <text evidence="2">Belongs to the chromate ion transporter (CHR) (TC 2.A.51) family.</text>
</comment>
<protein>
    <recommendedName>
        <fullName evidence="10">Chromate transporter</fullName>
    </recommendedName>
</protein>
<feature type="transmembrane region" description="Helical" evidence="7">
    <location>
        <begin position="203"/>
        <end position="223"/>
    </location>
</feature>
<evidence type="ECO:0000313" key="8">
    <source>
        <dbReference type="EMBL" id="OGL45132.1"/>
    </source>
</evidence>
<evidence type="ECO:0000256" key="7">
    <source>
        <dbReference type="SAM" id="Phobius"/>
    </source>
</evidence>
<evidence type="ECO:0000256" key="5">
    <source>
        <dbReference type="ARBA" id="ARBA00022989"/>
    </source>
</evidence>
<reference evidence="8 9" key="1">
    <citation type="journal article" date="2016" name="Nat. Commun.">
        <title>Thousands of microbial genomes shed light on interconnected biogeochemical processes in an aquifer system.</title>
        <authorList>
            <person name="Anantharaman K."/>
            <person name="Brown C.T."/>
            <person name="Hug L.A."/>
            <person name="Sharon I."/>
            <person name="Castelle C.J."/>
            <person name="Probst A.J."/>
            <person name="Thomas B.C."/>
            <person name="Singh A."/>
            <person name="Wilkins M.J."/>
            <person name="Karaoz U."/>
            <person name="Brodie E.L."/>
            <person name="Williams K.H."/>
            <person name="Hubbard S.S."/>
            <person name="Banfield J.F."/>
        </authorList>
    </citation>
    <scope>NUCLEOTIDE SEQUENCE [LARGE SCALE GENOMIC DNA]</scope>
</reference>